<dbReference type="Proteomes" id="UP000003515">
    <property type="component" value="Unassembled WGS sequence"/>
</dbReference>
<dbReference type="InterPro" id="IPR011010">
    <property type="entry name" value="DNA_brk_join_enz"/>
</dbReference>
<dbReference type="PATRIC" id="fig|675816.5.peg.3147"/>
<feature type="domain" description="Putative integrase N-terminal" evidence="2">
    <location>
        <begin position="13"/>
        <end position="89"/>
    </location>
</feature>
<dbReference type="EMBL" id="AFWH01000043">
    <property type="protein sequence ID" value="EGU48011.1"/>
    <property type="molecule type" value="Genomic_DNA"/>
</dbReference>
<dbReference type="Proteomes" id="UP000002817">
    <property type="component" value="Unassembled WGS sequence"/>
</dbReference>
<comment type="caution">
    <text evidence="5">The sequence shown here is derived from an EMBL/GenBank/DDBJ whole genome shotgun (WGS) entry which is preliminary data.</text>
</comment>
<organism evidence="5 6">
    <name type="scientific">Vibrio orientalis CIP 102891 = ATCC 33934</name>
    <dbReference type="NCBI Taxonomy" id="675816"/>
    <lineage>
        <taxon>Bacteria</taxon>
        <taxon>Pseudomonadati</taxon>
        <taxon>Pseudomonadota</taxon>
        <taxon>Gammaproteobacteria</taxon>
        <taxon>Vibrionales</taxon>
        <taxon>Vibrionaceae</taxon>
        <taxon>Vibrio</taxon>
        <taxon>Vibrio oreintalis group</taxon>
    </lineage>
</organism>
<evidence type="ECO:0000313" key="6">
    <source>
        <dbReference type="Proteomes" id="UP000002817"/>
    </source>
</evidence>
<dbReference type="AlphaFoldDB" id="C9QI70"/>
<protein>
    <submittedName>
        <fullName evidence="4 5">Integrase</fullName>
    </submittedName>
</protein>
<dbReference type="eggNOG" id="COG0582">
    <property type="taxonomic scope" value="Bacteria"/>
</dbReference>
<dbReference type="GO" id="GO:0006310">
    <property type="term" value="P:DNA recombination"/>
    <property type="evidence" value="ECO:0007669"/>
    <property type="project" value="UniProtKB-KW"/>
</dbReference>
<evidence type="ECO:0000313" key="4">
    <source>
        <dbReference type="EMBL" id="EEX92509.1"/>
    </source>
</evidence>
<reference evidence="4 7" key="1">
    <citation type="submission" date="2009-10" db="EMBL/GenBank/DDBJ databases">
        <authorList>
            <consortium name="Los Alamos National Laboratory (LANL)"/>
            <consortium name="National Microbial Pathogen Data Resource (NMPDR)"/>
            <person name="Munk A.C."/>
            <person name="Chertkov O."/>
            <person name="Tapia R."/>
            <person name="Green L."/>
            <person name="Rogers Y."/>
            <person name="Detter J.C."/>
            <person name="Bruce D."/>
            <person name="Brettin T.S."/>
            <person name="Colwell R.R."/>
            <person name="Huq A."/>
            <person name="Grim C.J."/>
            <person name="Hasan N.A."/>
            <person name="Bartels D."/>
            <person name="Vonstein V."/>
        </authorList>
    </citation>
    <scope>NUCLEOTIDE SEQUENCE [LARGE SCALE GENOMIC DNA]</scope>
    <source>
        <strain evidence="4 7">CIP 102891</strain>
    </source>
</reference>
<name>C9QI70_VIBOR</name>
<evidence type="ECO:0000259" key="3">
    <source>
        <dbReference type="Pfam" id="PF12835"/>
    </source>
</evidence>
<reference evidence="5 6" key="3">
    <citation type="journal article" date="2012" name="Int. J. Syst. Evol. Microbiol.">
        <title>Vibrio caribbeanicus sp. nov., isolated from the marine sponge Scleritoderma cyanea.</title>
        <authorList>
            <person name="Hoffmann M."/>
            <person name="Monday S.R."/>
            <person name="Allard M.W."/>
            <person name="Strain E.A."/>
            <person name="Whittaker P."/>
            <person name="Naum M."/>
            <person name="McCarthy P.J."/>
            <person name="Lopez J.V."/>
            <person name="Fischer M."/>
            <person name="Brown E.W."/>
        </authorList>
    </citation>
    <scope>NUCLEOTIDE SEQUENCE [LARGE SCALE GENOMIC DNA]</scope>
    <source>
        <strain evidence="5">CIP 102891</strain>
        <strain evidence="6">CIP 102891 / ATCC 33934</strain>
    </source>
</reference>
<dbReference type="Pfam" id="PF12835">
    <property type="entry name" value="Integrase_1"/>
    <property type="match status" value="1"/>
</dbReference>
<evidence type="ECO:0000313" key="5">
    <source>
        <dbReference type="EMBL" id="EGU48011.1"/>
    </source>
</evidence>
<dbReference type="Gene3D" id="1.10.443.10">
    <property type="entry name" value="Intergrase catalytic core"/>
    <property type="match status" value="1"/>
</dbReference>
<dbReference type="GO" id="GO:0015074">
    <property type="term" value="P:DNA integration"/>
    <property type="evidence" value="ECO:0007669"/>
    <property type="project" value="InterPro"/>
</dbReference>
<evidence type="ECO:0000256" key="1">
    <source>
        <dbReference type="ARBA" id="ARBA00023172"/>
    </source>
</evidence>
<reference evidence="5" key="2">
    <citation type="submission" date="2011-08" db="EMBL/GenBank/DDBJ databases">
        <authorList>
            <person name="Hoffman M."/>
            <person name="Strain E.A."/>
            <person name="Brown E."/>
            <person name="Allard M.W."/>
        </authorList>
    </citation>
    <scope>NUCLEOTIDE SEQUENCE</scope>
    <source>
        <strain evidence="5">CIP 102891</strain>
    </source>
</reference>
<dbReference type="RefSeq" id="WP_004414263.1">
    <property type="nucleotide sequence ID" value="NZ_ACZV01000005.1"/>
</dbReference>
<sequence length="287" mass="32644">MATNFYFQITRLLNRNPDGSKATQAERKKVLKLVDSLLKELNVRNLELKNFGRRHAVKLLTHWQSQGLSAGTIKNRMSHLRWLSEKIGKPGLIPANNASLGIEKRHYVTNINRSRHISNEQLSRLNNRYLEASFRLQAAFGLRREECMKIILRFSDKGDHLVLTKTKGARPRTVPIRTQAQRELIDSIKKWVGDGSLIPKEDTYKTHLGRYERACIKMGLDRAHGLRHAYAHQRYLELTGNSAPAAGGPSTKGLSGADKLRDYEARMIISEELGHGREEVTAVYLGR</sequence>
<keyword evidence="7" id="KW-1185">Reference proteome</keyword>
<proteinExistence type="predicted"/>
<feature type="domain" description="Integrase catalytic" evidence="3">
    <location>
        <begin position="126"/>
        <end position="232"/>
    </location>
</feature>
<keyword evidence="1" id="KW-0233">DNA recombination</keyword>
<dbReference type="EMBL" id="ACZV01000005">
    <property type="protein sequence ID" value="EEX92509.1"/>
    <property type="molecule type" value="Genomic_DNA"/>
</dbReference>
<evidence type="ECO:0000259" key="2">
    <source>
        <dbReference type="Pfam" id="PF12834"/>
    </source>
</evidence>
<gene>
    <name evidence="4" type="ORF">VIA_003154</name>
    <name evidence="5" type="ORF">VIOR3934_15846</name>
</gene>
<dbReference type="SUPFAM" id="SSF56349">
    <property type="entry name" value="DNA breaking-rejoining enzymes"/>
    <property type="match status" value="1"/>
</dbReference>
<evidence type="ECO:0000313" key="7">
    <source>
        <dbReference type="Proteomes" id="UP000003515"/>
    </source>
</evidence>
<dbReference type="InterPro" id="IPR024456">
    <property type="entry name" value="Integrase_catalytic_putative"/>
</dbReference>
<accession>C9QI70</accession>
<dbReference type="GO" id="GO:0003677">
    <property type="term" value="F:DNA binding"/>
    <property type="evidence" value="ECO:0007669"/>
    <property type="project" value="InterPro"/>
</dbReference>
<dbReference type="InterPro" id="IPR013762">
    <property type="entry name" value="Integrase-like_cat_sf"/>
</dbReference>
<dbReference type="Pfam" id="PF12834">
    <property type="entry name" value="Phage_int_SAM_2"/>
    <property type="match status" value="1"/>
</dbReference>
<dbReference type="OrthoDB" id="5394387at2"/>
<dbReference type="InterPro" id="IPR024457">
    <property type="entry name" value="Putative_integrase_N"/>
</dbReference>